<dbReference type="AlphaFoldDB" id="A0AAV0AYM4"/>
<keyword evidence="2" id="KW-1185">Reference proteome</keyword>
<dbReference type="EMBL" id="CALTRL010002089">
    <property type="protein sequence ID" value="CAH7674648.1"/>
    <property type="molecule type" value="Genomic_DNA"/>
</dbReference>
<name>A0AAV0AYM4_PHAPC</name>
<organism evidence="1 2">
    <name type="scientific">Phakopsora pachyrhizi</name>
    <name type="common">Asian soybean rust disease fungus</name>
    <dbReference type="NCBI Taxonomy" id="170000"/>
    <lineage>
        <taxon>Eukaryota</taxon>
        <taxon>Fungi</taxon>
        <taxon>Dikarya</taxon>
        <taxon>Basidiomycota</taxon>
        <taxon>Pucciniomycotina</taxon>
        <taxon>Pucciniomycetes</taxon>
        <taxon>Pucciniales</taxon>
        <taxon>Phakopsoraceae</taxon>
        <taxon>Phakopsora</taxon>
    </lineage>
</organism>
<accession>A0AAV0AYM4</accession>
<dbReference type="Proteomes" id="UP001153365">
    <property type="component" value="Unassembled WGS sequence"/>
</dbReference>
<proteinExistence type="predicted"/>
<sequence>MSWQVGPVWKLYNKGKLSLVESVGHKRPKPGPSKRPAVVLERRVSKTGHAKGIQQGHGRICQQTAATYHLSC</sequence>
<gene>
    <name evidence="1" type="ORF">PPACK8108_LOCUS9565</name>
</gene>
<evidence type="ECO:0000313" key="1">
    <source>
        <dbReference type="EMBL" id="CAH7674648.1"/>
    </source>
</evidence>
<reference evidence="1" key="1">
    <citation type="submission" date="2022-06" db="EMBL/GenBank/DDBJ databases">
        <authorList>
            <consortium name="SYNGENTA / RWTH Aachen University"/>
        </authorList>
    </citation>
    <scope>NUCLEOTIDE SEQUENCE</scope>
</reference>
<protein>
    <submittedName>
        <fullName evidence="1">Uncharacterized protein</fullName>
    </submittedName>
</protein>
<comment type="caution">
    <text evidence="1">The sequence shown here is derived from an EMBL/GenBank/DDBJ whole genome shotgun (WGS) entry which is preliminary data.</text>
</comment>
<evidence type="ECO:0000313" key="2">
    <source>
        <dbReference type="Proteomes" id="UP001153365"/>
    </source>
</evidence>